<name>Q0RKB7_FRAAA</name>
<dbReference type="InterPro" id="IPR029045">
    <property type="entry name" value="ClpP/crotonase-like_dom_sf"/>
</dbReference>
<reference evidence="3 4" key="1">
    <citation type="journal article" date="2007" name="Genome Res.">
        <title>Genome characteristics of facultatively symbiotic Frankia sp. strains reflect host range and host plant biogeography.</title>
        <authorList>
            <person name="Normand P."/>
            <person name="Lapierre P."/>
            <person name="Tisa L.S."/>
            <person name="Gogarten J.P."/>
            <person name="Alloisio N."/>
            <person name="Bagnarol E."/>
            <person name="Bassi C.A."/>
            <person name="Berry A.M."/>
            <person name="Bickhart D.M."/>
            <person name="Choisne N."/>
            <person name="Couloux A."/>
            <person name="Cournoyer B."/>
            <person name="Cruveiller S."/>
            <person name="Daubin V."/>
            <person name="Demange N."/>
            <person name="Francino M.P."/>
            <person name="Goltsman E."/>
            <person name="Huang Y."/>
            <person name="Kopp O.R."/>
            <person name="Labarre L."/>
            <person name="Lapidus A."/>
            <person name="Lavire C."/>
            <person name="Marechal J."/>
            <person name="Martinez M."/>
            <person name="Mastronunzio J.E."/>
            <person name="Mullin B.C."/>
            <person name="Niemann J."/>
            <person name="Pujic P."/>
            <person name="Rawnsley T."/>
            <person name="Rouy Z."/>
            <person name="Schenowitz C."/>
            <person name="Sellstedt A."/>
            <person name="Tavares F."/>
            <person name="Tomkins J.P."/>
            <person name="Vallenet D."/>
            <person name="Valverde C."/>
            <person name="Wall L.G."/>
            <person name="Wang Y."/>
            <person name="Medigue C."/>
            <person name="Benson D.R."/>
        </authorList>
    </citation>
    <scope>NUCLEOTIDE SEQUENCE [LARGE SCALE GENOMIC DNA]</scope>
    <source>
        <strain evidence="4">DSM 45986 / CECT 9034 / ACN14a</strain>
    </source>
</reference>
<dbReference type="Gene3D" id="3.90.226.10">
    <property type="entry name" value="2-enoyl-CoA Hydratase, Chain A, domain 1"/>
    <property type="match status" value="1"/>
</dbReference>
<evidence type="ECO:0000313" key="4">
    <source>
        <dbReference type="Proteomes" id="UP000000657"/>
    </source>
</evidence>
<dbReference type="GO" id="GO:0016829">
    <property type="term" value="F:lyase activity"/>
    <property type="evidence" value="ECO:0007669"/>
    <property type="project" value="UniProtKB-KW"/>
</dbReference>
<dbReference type="STRING" id="326424.FRAAL3397"/>
<evidence type="ECO:0000256" key="2">
    <source>
        <dbReference type="SAM" id="MobiDB-lite"/>
    </source>
</evidence>
<comment type="similarity">
    <text evidence="1">Belongs to the enoyl-CoA hydratase/isomerase family.</text>
</comment>
<dbReference type="Proteomes" id="UP000000657">
    <property type="component" value="Chromosome"/>
</dbReference>
<keyword evidence="4" id="KW-1185">Reference proteome</keyword>
<dbReference type="PANTHER" id="PTHR43802">
    <property type="entry name" value="ENOYL-COA HYDRATASE"/>
    <property type="match status" value="1"/>
</dbReference>
<dbReference type="CDD" id="cd06558">
    <property type="entry name" value="crotonase-like"/>
    <property type="match status" value="1"/>
</dbReference>
<dbReference type="HOGENOM" id="CLU_009834_7_3_11"/>
<dbReference type="GO" id="GO:0016853">
    <property type="term" value="F:isomerase activity"/>
    <property type="evidence" value="ECO:0007669"/>
    <property type="project" value="UniProtKB-KW"/>
</dbReference>
<dbReference type="eggNOG" id="COG1024">
    <property type="taxonomic scope" value="Bacteria"/>
</dbReference>
<dbReference type="InterPro" id="IPR001753">
    <property type="entry name" value="Enoyl-CoA_hydra/iso"/>
</dbReference>
<dbReference type="PANTHER" id="PTHR43802:SF1">
    <property type="entry name" value="IP11341P-RELATED"/>
    <property type="match status" value="1"/>
</dbReference>
<dbReference type="OrthoDB" id="153350at2"/>
<accession>Q0RKB7</accession>
<dbReference type="Pfam" id="PF00378">
    <property type="entry name" value="ECH_1"/>
    <property type="match status" value="1"/>
</dbReference>
<dbReference type="RefSeq" id="WP_011604544.1">
    <property type="nucleotide sequence ID" value="NC_008278.1"/>
</dbReference>
<protein>
    <submittedName>
        <fullName evidence="3">Enoyl-CoA hydratase/isomerase</fullName>
        <ecNumber evidence="3">4.2.1.-</ecNumber>
    </submittedName>
</protein>
<feature type="region of interest" description="Disordered" evidence="2">
    <location>
        <begin position="236"/>
        <end position="259"/>
    </location>
</feature>
<evidence type="ECO:0000313" key="3">
    <source>
        <dbReference type="EMBL" id="CAJ62041.1"/>
    </source>
</evidence>
<keyword evidence="3" id="KW-0456">Lyase</keyword>
<dbReference type="AlphaFoldDB" id="Q0RKB7"/>
<evidence type="ECO:0000256" key="1">
    <source>
        <dbReference type="ARBA" id="ARBA00005254"/>
    </source>
</evidence>
<dbReference type="EC" id="4.2.1.-" evidence="3"/>
<dbReference type="KEGG" id="fal:FRAAL3397"/>
<gene>
    <name evidence="3" type="ordered locus">FRAAL3397</name>
</gene>
<dbReference type="SUPFAM" id="SSF52096">
    <property type="entry name" value="ClpP/crotonase"/>
    <property type="match status" value="1"/>
</dbReference>
<dbReference type="EMBL" id="CT573213">
    <property type="protein sequence ID" value="CAJ62041.1"/>
    <property type="molecule type" value="Genomic_DNA"/>
</dbReference>
<organism evidence="3 4">
    <name type="scientific">Frankia alni (strain DSM 45986 / CECT 9034 / ACN14a)</name>
    <dbReference type="NCBI Taxonomy" id="326424"/>
    <lineage>
        <taxon>Bacteria</taxon>
        <taxon>Bacillati</taxon>
        <taxon>Actinomycetota</taxon>
        <taxon>Actinomycetes</taxon>
        <taxon>Frankiales</taxon>
        <taxon>Frankiaceae</taxon>
        <taxon>Frankia</taxon>
    </lineage>
</organism>
<proteinExistence type="inferred from homology"/>
<sequence>MPLKDLTTVLYEVDDHVATITLNRPERLNSFTETMTLEMEAVWHEVRDDDDVRVAVLRAAGERAFCTGLDIQEGPWWNDQNQWNQEDPGVRLGPRKQFVWKPVITAVHGIAAGGAMYFLNESDIIICSEDATFFDPHANGGLVSALEPLGMLARNIPLGDVLRWALLGNDERITAETALRLGIVTEVVSREQLWPRAAELAAEIAARRPEAIQGTIRAIWESLDMTPSLAQRAGLSYTQRGNRGGSPVPPNVKRKPRFR</sequence>